<evidence type="ECO:0000256" key="2">
    <source>
        <dbReference type="ARBA" id="ARBA00023125"/>
    </source>
</evidence>
<proteinExistence type="predicted"/>
<dbReference type="CDD" id="cd06267">
    <property type="entry name" value="PBP1_LacI_sugar_binding-like"/>
    <property type="match status" value="1"/>
</dbReference>
<evidence type="ECO:0000313" key="6">
    <source>
        <dbReference type="EMBL" id="TCO34693.1"/>
    </source>
</evidence>
<dbReference type="Gene3D" id="3.40.50.2300">
    <property type="match status" value="2"/>
</dbReference>
<dbReference type="CDD" id="cd01392">
    <property type="entry name" value="HTH_LacI"/>
    <property type="match status" value="1"/>
</dbReference>
<feature type="domain" description="HTH lacI-type" evidence="5">
    <location>
        <begin position="24"/>
        <end position="78"/>
    </location>
</feature>
<sequence length="366" mass="39206">MASARTPRTADDGSGSRRKSSTAATLGDVATHAGVSPATVSRVLAGNYPVSRSARQRVLRSIRELNYVANTHARALAGVQTKTIAFVLADVRGPSFAEAAHGVEQEAARLGWLCLIGTTQGDRERELAIVRLMREQRAGAVVLIGGVADADDYNEQMTELAYSLRAAGSLLVLCGRPPLATGVPAAVIGYDNEEGAYAITSHVLAQGHRRILFLGGEERHTTSLGRLEGYSRALNTFGVEFDPSLVEHGVFTRASGYQLTKKRLTGARDFTAVFAATDVMAAGVYAAVNEAGLSVPDDISIVGYDDIELAQDLRPRMTSVHVPYEELGRTAAKVAADEDHKREDWPGLQVTLKTHVVVRDSVARLD</sequence>
<evidence type="ECO:0000313" key="7">
    <source>
        <dbReference type="Proteomes" id="UP000294508"/>
    </source>
</evidence>
<evidence type="ECO:0000256" key="4">
    <source>
        <dbReference type="SAM" id="MobiDB-lite"/>
    </source>
</evidence>
<comment type="caution">
    <text evidence="6">The sequence shown here is derived from an EMBL/GenBank/DDBJ whole genome shotgun (WGS) entry which is preliminary data.</text>
</comment>
<dbReference type="PANTHER" id="PTHR30146:SF153">
    <property type="entry name" value="LACTOSE OPERON REPRESSOR"/>
    <property type="match status" value="1"/>
</dbReference>
<dbReference type="SMART" id="SM00354">
    <property type="entry name" value="HTH_LACI"/>
    <property type="match status" value="1"/>
</dbReference>
<dbReference type="SUPFAM" id="SSF47413">
    <property type="entry name" value="lambda repressor-like DNA-binding domains"/>
    <property type="match status" value="1"/>
</dbReference>
<evidence type="ECO:0000256" key="3">
    <source>
        <dbReference type="ARBA" id="ARBA00023163"/>
    </source>
</evidence>
<dbReference type="PROSITE" id="PS50932">
    <property type="entry name" value="HTH_LACI_2"/>
    <property type="match status" value="1"/>
</dbReference>
<dbReference type="AlphaFoldDB" id="A0A4R2HTI0"/>
<dbReference type="SUPFAM" id="SSF53822">
    <property type="entry name" value="Periplasmic binding protein-like I"/>
    <property type="match status" value="1"/>
</dbReference>
<evidence type="ECO:0000256" key="1">
    <source>
        <dbReference type="ARBA" id="ARBA00023015"/>
    </source>
</evidence>
<keyword evidence="1" id="KW-0805">Transcription regulation</keyword>
<name>A0A4R2HTI0_9ACTN</name>
<dbReference type="InterPro" id="IPR046335">
    <property type="entry name" value="LacI/GalR-like_sensor"/>
</dbReference>
<dbReference type="Pfam" id="PF00356">
    <property type="entry name" value="LacI"/>
    <property type="match status" value="1"/>
</dbReference>
<keyword evidence="2" id="KW-0238">DNA-binding</keyword>
<keyword evidence="3" id="KW-0804">Transcription</keyword>
<dbReference type="Pfam" id="PF13377">
    <property type="entry name" value="Peripla_BP_3"/>
    <property type="match status" value="1"/>
</dbReference>
<evidence type="ECO:0000259" key="5">
    <source>
        <dbReference type="PROSITE" id="PS50932"/>
    </source>
</evidence>
<dbReference type="Gene3D" id="1.10.260.40">
    <property type="entry name" value="lambda repressor-like DNA-binding domains"/>
    <property type="match status" value="1"/>
</dbReference>
<dbReference type="OrthoDB" id="3226810at2"/>
<dbReference type="InterPro" id="IPR000843">
    <property type="entry name" value="HTH_LacI"/>
</dbReference>
<protein>
    <submittedName>
        <fullName evidence="6">LacI family transcriptional regulator</fullName>
    </submittedName>
</protein>
<gene>
    <name evidence="6" type="ORF">EV652_102762</name>
</gene>
<reference evidence="6 7" key="1">
    <citation type="journal article" date="2015" name="Stand. Genomic Sci.">
        <title>Genomic Encyclopedia of Bacterial and Archaeal Type Strains, Phase III: the genomes of soil and plant-associated and newly described type strains.</title>
        <authorList>
            <person name="Whitman W.B."/>
            <person name="Woyke T."/>
            <person name="Klenk H.P."/>
            <person name="Zhou Y."/>
            <person name="Lilburn T.G."/>
            <person name="Beck B.J."/>
            <person name="De Vos P."/>
            <person name="Vandamme P."/>
            <person name="Eisen J.A."/>
            <person name="Garrity G."/>
            <person name="Hugenholtz P."/>
            <person name="Kyrpides N.C."/>
        </authorList>
    </citation>
    <scope>NUCLEOTIDE SEQUENCE [LARGE SCALE GENOMIC DNA]</scope>
    <source>
        <strain evidence="6 7">VKM Ac-2572</strain>
    </source>
</reference>
<feature type="region of interest" description="Disordered" evidence="4">
    <location>
        <begin position="1"/>
        <end position="28"/>
    </location>
</feature>
<dbReference type="RefSeq" id="WP_132208430.1">
    <property type="nucleotide sequence ID" value="NZ_SLWN01000002.1"/>
</dbReference>
<dbReference type="InterPro" id="IPR028082">
    <property type="entry name" value="Peripla_BP_I"/>
</dbReference>
<dbReference type="InterPro" id="IPR010982">
    <property type="entry name" value="Lambda_DNA-bd_dom_sf"/>
</dbReference>
<dbReference type="GO" id="GO:0000976">
    <property type="term" value="F:transcription cis-regulatory region binding"/>
    <property type="evidence" value="ECO:0007669"/>
    <property type="project" value="TreeGrafter"/>
</dbReference>
<dbReference type="PROSITE" id="PS00356">
    <property type="entry name" value="HTH_LACI_1"/>
    <property type="match status" value="1"/>
</dbReference>
<dbReference type="GO" id="GO:0003700">
    <property type="term" value="F:DNA-binding transcription factor activity"/>
    <property type="evidence" value="ECO:0007669"/>
    <property type="project" value="TreeGrafter"/>
</dbReference>
<dbReference type="EMBL" id="SLWN01000002">
    <property type="protein sequence ID" value="TCO34693.1"/>
    <property type="molecule type" value="Genomic_DNA"/>
</dbReference>
<dbReference type="PANTHER" id="PTHR30146">
    <property type="entry name" value="LACI-RELATED TRANSCRIPTIONAL REPRESSOR"/>
    <property type="match status" value="1"/>
</dbReference>
<keyword evidence="7" id="KW-1185">Reference proteome</keyword>
<accession>A0A4R2HTI0</accession>
<dbReference type="Proteomes" id="UP000294508">
    <property type="component" value="Unassembled WGS sequence"/>
</dbReference>
<organism evidence="6 7">
    <name type="scientific">Kribbella steppae</name>
    <dbReference type="NCBI Taxonomy" id="2512223"/>
    <lineage>
        <taxon>Bacteria</taxon>
        <taxon>Bacillati</taxon>
        <taxon>Actinomycetota</taxon>
        <taxon>Actinomycetes</taxon>
        <taxon>Propionibacteriales</taxon>
        <taxon>Kribbellaceae</taxon>
        <taxon>Kribbella</taxon>
    </lineage>
</organism>